<dbReference type="PATRIC" id="fig|136857.5.peg.305"/>
<feature type="region of interest" description="Disordered" evidence="1">
    <location>
        <begin position="1"/>
        <end position="21"/>
    </location>
</feature>
<sequence length="42" mass="4589">MRAREGLNPVSTFQGSGPATMSGFYRNNQIQSGDNYVVEVIP</sequence>
<dbReference type="KEGG" id="cted:CTEST_01550"/>
<name>A0A0G3H4W1_9CORY</name>
<organism evidence="2 3">
    <name type="scientific">Corynebacterium testudinoris</name>
    <dbReference type="NCBI Taxonomy" id="136857"/>
    <lineage>
        <taxon>Bacteria</taxon>
        <taxon>Bacillati</taxon>
        <taxon>Actinomycetota</taxon>
        <taxon>Actinomycetes</taxon>
        <taxon>Mycobacteriales</taxon>
        <taxon>Corynebacteriaceae</taxon>
        <taxon>Corynebacterium</taxon>
    </lineage>
</organism>
<gene>
    <name evidence="2" type="ORF">CTEST_01550</name>
</gene>
<accession>A0A0G3H4W1</accession>
<reference evidence="2 3" key="1">
    <citation type="journal article" date="2015" name="Genome Announc.">
        <title>Complete Genome Sequence of the Type Strain Corynebacterium testudinoris DSM 44614, Recovered from Necrotic Lesions in the Mouth of a Tortoise.</title>
        <authorList>
            <person name="Ruckert C."/>
            <person name="Kriete M."/>
            <person name="Jaenicke S."/>
            <person name="Winkler A."/>
            <person name="Tauch A."/>
        </authorList>
    </citation>
    <scope>NUCLEOTIDE SEQUENCE [LARGE SCALE GENOMIC DNA]</scope>
    <source>
        <strain evidence="2 3">DSM 44614</strain>
    </source>
</reference>
<proteinExistence type="predicted"/>
<protein>
    <submittedName>
        <fullName evidence="2">Uncharacterized protein</fullName>
    </submittedName>
</protein>
<keyword evidence="3" id="KW-1185">Reference proteome</keyword>
<dbReference type="Proteomes" id="UP000035540">
    <property type="component" value="Chromosome"/>
</dbReference>
<reference evidence="3" key="2">
    <citation type="submission" date="2015-05" db="EMBL/GenBank/DDBJ databases">
        <title>Complete genome sequence of Corynebacterium testudinoris DSM 44614, recovered from necrotic lesions in the mouth of a tortoise.</title>
        <authorList>
            <person name="Ruckert C."/>
            <person name="Albersmeier A."/>
            <person name="Winkler A."/>
            <person name="Tauch A."/>
        </authorList>
    </citation>
    <scope>NUCLEOTIDE SEQUENCE [LARGE SCALE GENOMIC DNA]</scope>
    <source>
        <strain evidence="3">DSM 44614</strain>
    </source>
</reference>
<evidence type="ECO:0000256" key="1">
    <source>
        <dbReference type="SAM" id="MobiDB-lite"/>
    </source>
</evidence>
<feature type="compositionally biased region" description="Polar residues" evidence="1">
    <location>
        <begin position="9"/>
        <end position="21"/>
    </location>
</feature>
<dbReference type="AlphaFoldDB" id="A0A0G3H4W1"/>
<dbReference type="EMBL" id="CP011545">
    <property type="protein sequence ID" value="AKK07770.1"/>
    <property type="molecule type" value="Genomic_DNA"/>
</dbReference>
<evidence type="ECO:0000313" key="2">
    <source>
        <dbReference type="EMBL" id="AKK07770.1"/>
    </source>
</evidence>
<evidence type="ECO:0000313" key="3">
    <source>
        <dbReference type="Proteomes" id="UP000035540"/>
    </source>
</evidence>